<keyword evidence="1" id="KW-0472">Membrane</keyword>
<gene>
    <name evidence="2" type="ORF">NP048_13010</name>
</gene>
<protein>
    <recommendedName>
        <fullName evidence="4">Sortase</fullName>
    </recommendedName>
</protein>
<dbReference type="RefSeq" id="WP_227576066.1">
    <property type="nucleotide sequence ID" value="NZ_CP101987.1"/>
</dbReference>
<dbReference type="EMBL" id="CP101987">
    <property type="protein sequence ID" value="UUI70710.1"/>
    <property type="molecule type" value="Genomic_DNA"/>
</dbReference>
<sequence length="179" mass="18292">MRPEDGPLGVRRATAMFAVVVWAGAALVLVMGVVMLAGSSGGPPTTVALRDTVAAGEPLELVTSTSARLVYGAPADLDLAAVTCTGSAPSGERELDVATERQTVTDTVGEDERVLLVRVETMPLVKEVTCQGGGLESIGSTAAGNAGTERVFGVVLLLLSPVLLVLGFVARRVSRPPAP</sequence>
<organism evidence="2 3">
    <name type="scientific">Cellulomonas xiejunii</name>
    <dbReference type="NCBI Taxonomy" id="2968083"/>
    <lineage>
        <taxon>Bacteria</taxon>
        <taxon>Bacillati</taxon>
        <taxon>Actinomycetota</taxon>
        <taxon>Actinomycetes</taxon>
        <taxon>Micrococcales</taxon>
        <taxon>Cellulomonadaceae</taxon>
        <taxon>Cellulomonas</taxon>
    </lineage>
</organism>
<feature type="transmembrane region" description="Helical" evidence="1">
    <location>
        <begin position="12"/>
        <end position="37"/>
    </location>
</feature>
<keyword evidence="1" id="KW-1133">Transmembrane helix</keyword>
<feature type="transmembrane region" description="Helical" evidence="1">
    <location>
        <begin position="151"/>
        <end position="170"/>
    </location>
</feature>
<name>A0ABY5KLK2_9CELL</name>
<reference evidence="2 3" key="1">
    <citation type="submission" date="2022-07" db="EMBL/GenBank/DDBJ databases">
        <title>Novel species in genus cellulomonas.</title>
        <authorList>
            <person name="Ye L."/>
        </authorList>
    </citation>
    <scope>NUCLEOTIDE SEQUENCE [LARGE SCALE GENOMIC DNA]</scope>
    <source>
        <strain evidence="3">zg-B89</strain>
    </source>
</reference>
<accession>A0ABY5KLK2</accession>
<evidence type="ECO:0000256" key="1">
    <source>
        <dbReference type="SAM" id="Phobius"/>
    </source>
</evidence>
<proteinExistence type="predicted"/>
<dbReference type="Proteomes" id="UP001316384">
    <property type="component" value="Chromosome"/>
</dbReference>
<evidence type="ECO:0000313" key="2">
    <source>
        <dbReference type="EMBL" id="UUI70710.1"/>
    </source>
</evidence>
<keyword evidence="1" id="KW-0812">Transmembrane</keyword>
<evidence type="ECO:0000313" key="3">
    <source>
        <dbReference type="Proteomes" id="UP001316384"/>
    </source>
</evidence>
<keyword evidence="3" id="KW-1185">Reference proteome</keyword>
<evidence type="ECO:0008006" key="4">
    <source>
        <dbReference type="Google" id="ProtNLM"/>
    </source>
</evidence>